<dbReference type="SMART" id="SM00174">
    <property type="entry name" value="RHO"/>
    <property type="match status" value="1"/>
</dbReference>
<dbReference type="Proteomes" id="UP000789901">
    <property type="component" value="Unassembled WGS sequence"/>
</dbReference>
<keyword evidence="4" id="KW-1185">Reference proteome</keyword>
<keyword evidence="2" id="KW-0342">GTP-binding</keyword>
<dbReference type="SMART" id="SM00175">
    <property type="entry name" value="RAB"/>
    <property type="match status" value="1"/>
</dbReference>
<dbReference type="Pfam" id="PF00071">
    <property type="entry name" value="Ras"/>
    <property type="match status" value="1"/>
</dbReference>
<proteinExistence type="predicted"/>
<dbReference type="SMART" id="SM00173">
    <property type="entry name" value="RAS"/>
    <property type="match status" value="1"/>
</dbReference>
<dbReference type="NCBIfam" id="TIGR00231">
    <property type="entry name" value="small_GTP"/>
    <property type="match status" value="1"/>
</dbReference>
<dbReference type="PROSITE" id="PS51419">
    <property type="entry name" value="RAB"/>
    <property type="match status" value="1"/>
</dbReference>
<dbReference type="Gene3D" id="3.40.50.300">
    <property type="entry name" value="P-loop containing nucleotide triphosphate hydrolases"/>
    <property type="match status" value="1"/>
</dbReference>
<protein>
    <submittedName>
        <fullName evidence="3">14245_t:CDS:1</fullName>
    </submittedName>
</protein>
<evidence type="ECO:0000313" key="4">
    <source>
        <dbReference type="Proteomes" id="UP000789901"/>
    </source>
</evidence>
<organism evidence="3 4">
    <name type="scientific">Gigaspora margarita</name>
    <dbReference type="NCBI Taxonomy" id="4874"/>
    <lineage>
        <taxon>Eukaryota</taxon>
        <taxon>Fungi</taxon>
        <taxon>Fungi incertae sedis</taxon>
        <taxon>Mucoromycota</taxon>
        <taxon>Glomeromycotina</taxon>
        <taxon>Glomeromycetes</taxon>
        <taxon>Diversisporales</taxon>
        <taxon>Gigasporaceae</taxon>
        <taxon>Gigaspora</taxon>
    </lineage>
</organism>
<dbReference type="InterPro" id="IPR027417">
    <property type="entry name" value="P-loop_NTPase"/>
</dbReference>
<gene>
    <name evidence="3" type="ORF">GMARGA_LOCUS6833</name>
</gene>
<dbReference type="PROSITE" id="PS51421">
    <property type="entry name" value="RAS"/>
    <property type="match status" value="1"/>
</dbReference>
<dbReference type="InterPro" id="IPR020849">
    <property type="entry name" value="Small_GTPase_Ras-type"/>
</dbReference>
<dbReference type="PANTHER" id="PTHR24070">
    <property type="entry name" value="RAS, DI-RAS, AND RHEB FAMILY MEMBERS OF SMALL GTPASE SUPERFAMILY"/>
    <property type="match status" value="1"/>
</dbReference>
<keyword evidence="1" id="KW-0547">Nucleotide-binding</keyword>
<dbReference type="EMBL" id="CAJVQB010003178">
    <property type="protein sequence ID" value="CAG8599999.1"/>
    <property type="molecule type" value="Genomic_DNA"/>
</dbReference>
<evidence type="ECO:0000313" key="3">
    <source>
        <dbReference type="EMBL" id="CAG8599999.1"/>
    </source>
</evidence>
<dbReference type="SUPFAM" id="SSF52540">
    <property type="entry name" value="P-loop containing nucleoside triphosphate hydrolases"/>
    <property type="match status" value="1"/>
</dbReference>
<evidence type="ECO:0000256" key="2">
    <source>
        <dbReference type="ARBA" id="ARBA00023134"/>
    </source>
</evidence>
<comment type="caution">
    <text evidence="3">The sequence shown here is derived from an EMBL/GenBank/DDBJ whole genome shotgun (WGS) entry which is preliminary data.</text>
</comment>
<name>A0ABN7UHR4_GIGMA</name>
<reference evidence="3 4" key="1">
    <citation type="submission" date="2021-06" db="EMBL/GenBank/DDBJ databases">
        <authorList>
            <person name="Kallberg Y."/>
            <person name="Tangrot J."/>
            <person name="Rosling A."/>
        </authorList>
    </citation>
    <scope>NUCLEOTIDE SEQUENCE [LARGE SCALE GENOMIC DNA]</scope>
    <source>
        <strain evidence="3 4">120-4 pot B 10/14</strain>
    </source>
</reference>
<evidence type="ECO:0000256" key="1">
    <source>
        <dbReference type="ARBA" id="ARBA00022741"/>
    </source>
</evidence>
<accession>A0ABN7UHR4</accession>
<sequence length="186" mass="21219">MQNYKIVVLGDSDTGKTALTMQTYDPTIESSYRKQAVIDGHPCKIELLDTAGKDEFTALRDQWIEGSEGIILLYSTTSRSTFERVYGFYDQVLKVKDDDDECIPMILVGSKSDKLSEREISKEEGMLMARRLKCDFIETSSRTGINVDRVFYSVIRMIRQSRDGEMIAYERRHSGSGRKVTNCIIT</sequence>
<dbReference type="InterPro" id="IPR001806">
    <property type="entry name" value="Small_GTPase"/>
</dbReference>
<dbReference type="PRINTS" id="PR00449">
    <property type="entry name" value="RASTRNSFRMNG"/>
</dbReference>
<dbReference type="InterPro" id="IPR005225">
    <property type="entry name" value="Small_GTP-bd"/>
</dbReference>